<evidence type="ECO:0000313" key="4">
    <source>
        <dbReference type="Proteomes" id="UP000094426"/>
    </source>
</evidence>
<comment type="caution">
    <text evidence="3">The sequence shown here is derived from an EMBL/GenBank/DDBJ whole genome shotgun (WGS) entry which is preliminary data.</text>
</comment>
<dbReference type="Proteomes" id="UP000094426">
    <property type="component" value="Unassembled WGS sequence"/>
</dbReference>
<dbReference type="SUPFAM" id="SSF52266">
    <property type="entry name" value="SGNH hydrolase"/>
    <property type="match status" value="1"/>
</dbReference>
<dbReference type="Pfam" id="PF19040">
    <property type="entry name" value="SGNH"/>
    <property type="match status" value="1"/>
</dbReference>
<feature type="region of interest" description="Disordered" evidence="1">
    <location>
        <begin position="1"/>
        <end position="22"/>
    </location>
</feature>
<dbReference type="InterPro" id="IPR043968">
    <property type="entry name" value="SGNH"/>
</dbReference>
<protein>
    <recommendedName>
        <fullName evidence="2">SGNH domain-containing protein</fullName>
    </recommendedName>
</protein>
<evidence type="ECO:0000256" key="1">
    <source>
        <dbReference type="SAM" id="MobiDB-lite"/>
    </source>
</evidence>
<feature type="compositionally biased region" description="Basic and acidic residues" evidence="1">
    <location>
        <begin position="1"/>
        <end position="11"/>
    </location>
</feature>
<dbReference type="OrthoDB" id="3404679at2"/>
<name>A0A1E2SM43_LEIXY</name>
<dbReference type="AlphaFoldDB" id="A0A1E2SM43"/>
<proteinExistence type="predicted"/>
<feature type="domain" description="SGNH" evidence="2">
    <location>
        <begin position="11"/>
        <end position="237"/>
    </location>
</feature>
<evidence type="ECO:0000313" key="3">
    <source>
        <dbReference type="EMBL" id="ODA90801.1"/>
    </source>
</evidence>
<dbReference type="RefSeq" id="WP_050737836.1">
    <property type="nucleotide sequence ID" value="NZ_LNZG01000006.1"/>
</dbReference>
<gene>
    <name evidence="3" type="ORF">ATY41_08445</name>
</gene>
<organism evidence="3 4">
    <name type="scientific">Leifsonia xyli subsp. xyli</name>
    <dbReference type="NCBI Taxonomy" id="59736"/>
    <lineage>
        <taxon>Bacteria</taxon>
        <taxon>Bacillati</taxon>
        <taxon>Actinomycetota</taxon>
        <taxon>Actinomycetes</taxon>
        <taxon>Micrococcales</taxon>
        <taxon>Microbacteriaceae</taxon>
        <taxon>Leifsonia</taxon>
    </lineage>
</organism>
<sequence length="247" mass="25822">MAPGDRSHLREPCVPSGDGERRTASVVGDSIALSWVPALRSALGSGWEVTVLGLQGCPAASTRVGEVRDRTTFTDDCEKMRESDLAAVAAAKPDLIVFASALGPYKTLESGKTGASAQAEWTSATLRSIEAVYSVGAPVVVIGNPPEGRRVTDCALRIFGPERCASTIAAVDREKRAAEVEAVRQATAQGLPAAYIDPEPWFCTSDGSCPIRVGDVIVRLDSSHLTQSSSESLGGVLRSALAAARVV</sequence>
<dbReference type="EMBL" id="LNZG01000006">
    <property type="protein sequence ID" value="ODA90801.1"/>
    <property type="molecule type" value="Genomic_DNA"/>
</dbReference>
<evidence type="ECO:0000259" key="2">
    <source>
        <dbReference type="Pfam" id="PF19040"/>
    </source>
</evidence>
<reference evidence="3 4" key="1">
    <citation type="submission" date="2015-11" db="EMBL/GenBank/DDBJ databases">
        <authorList>
            <person name="Zhang Y."/>
            <person name="Guo Z."/>
        </authorList>
    </citation>
    <scope>NUCLEOTIDE SEQUENCE [LARGE SCALE GENOMIC DNA]</scope>
    <source>
        <strain evidence="4">gdw1</strain>
    </source>
</reference>
<accession>A0A1E2SM43</accession>